<evidence type="ECO:0000313" key="7">
    <source>
        <dbReference type="Proteomes" id="UP000309450"/>
    </source>
</evidence>
<dbReference type="PRINTS" id="PR00039">
    <property type="entry name" value="HTHLYSR"/>
</dbReference>
<keyword evidence="4" id="KW-0804">Transcription</keyword>
<sequence>MNDDRPARLPPLNALRAFHAVVRRGGFRAAADDLLVSPQAVSQQIALLEETLGVVLFERKGRKVEPTEQAILLAHHVQAAFDELAEGVRRVRKVSHRNRINVNASPYFATRYLLDRLSRFRDLMPDADLRLTTIVDLPDFVRDDVDVAIQWGHGTWKPCEATLLVRDWKELCCTPEIARQLRRPDDLRSQTLLHPVLADDLWPNVLRHLGVSGELTAQPMRLQDAATMRRAAVAGLGVGLLSVIDAEEDLKLGRLVAPFGRGVMRGMPEAEVPGFYMVLPRAHRRVKAIATFCAWVESEDWTLHNDKTV</sequence>
<gene>
    <name evidence="6" type="ORF">E7811_07685</name>
</gene>
<evidence type="ECO:0000256" key="1">
    <source>
        <dbReference type="ARBA" id="ARBA00009437"/>
    </source>
</evidence>
<dbReference type="OrthoDB" id="9813056at2"/>
<dbReference type="GO" id="GO:0043565">
    <property type="term" value="F:sequence-specific DNA binding"/>
    <property type="evidence" value="ECO:0007669"/>
    <property type="project" value="TreeGrafter"/>
</dbReference>
<proteinExistence type="inferred from homology"/>
<organism evidence="6 7">
    <name type="scientific">Aliigemmobacter aestuarii</name>
    <dbReference type="NCBI Taxonomy" id="1445661"/>
    <lineage>
        <taxon>Bacteria</taxon>
        <taxon>Pseudomonadati</taxon>
        <taxon>Pseudomonadota</taxon>
        <taxon>Alphaproteobacteria</taxon>
        <taxon>Rhodobacterales</taxon>
        <taxon>Paracoccaceae</taxon>
        <taxon>Aliigemmobacter</taxon>
    </lineage>
</organism>
<evidence type="ECO:0000256" key="3">
    <source>
        <dbReference type="ARBA" id="ARBA00023125"/>
    </source>
</evidence>
<dbReference type="SUPFAM" id="SSF53850">
    <property type="entry name" value="Periplasmic binding protein-like II"/>
    <property type="match status" value="1"/>
</dbReference>
<dbReference type="Proteomes" id="UP000309450">
    <property type="component" value="Unassembled WGS sequence"/>
</dbReference>
<feature type="domain" description="HTH lysR-type" evidence="5">
    <location>
        <begin position="10"/>
        <end position="67"/>
    </location>
</feature>
<dbReference type="RefSeq" id="WP_136393935.1">
    <property type="nucleotide sequence ID" value="NZ_SSND01000001.1"/>
</dbReference>
<dbReference type="GO" id="GO:0006351">
    <property type="term" value="P:DNA-templated transcription"/>
    <property type="evidence" value="ECO:0007669"/>
    <property type="project" value="TreeGrafter"/>
</dbReference>
<dbReference type="Gene3D" id="3.40.190.10">
    <property type="entry name" value="Periplasmic binding protein-like II"/>
    <property type="match status" value="2"/>
</dbReference>
<accession>A0A4V3V0W7</accession>
<name>A0A4V3V0W7_9RHOB</name>
<evidence type="ECO:0000256" key="4">
    <source>
        <dbReference type="ARBA" id="ARBA00023163"/>
    </source>
</evidence>
<evidence type="ECO:0000256" key="2">
    <source>
        <dbReference type="ARBA" id="ARBA00023015"/>
    </source>
</evidence>
<dbReference type="EMBL" id="SSND01000001">
    <property type="protein sequence ID" value="THD85562.1"/>
    <property type="molecule type" value="Genomic_DNA"/>
</dbReference>
<dbReference type="InterPro" id="IPR000847">
    <property type="entry name" value="LysR_HTH_N"/>
</dbReference>
<evidence type="ECO:0000313" key="6">
    <source>
        <dbReference type="EMBL" id="THD85562.1"/>
    </source>
</evidence>
<dbReference type="PROSITE" id="PS50931">
    <property type="entry name" value="HTH_LYSR"/>
    <property type="match status" value="1"/>
</dbReference>
<dbReference type="SUPFAM" id="SSF46785">
    <property type="entry name" value="Winged helix' DNA-binding domain"/>
    <property type="match status" value="1"/>
</dbReference>
<dbReference type="GO" id="GO:0003700">
    <property type="term" value="F:DNA-binding transcription factor activity"/>
    <property type="evidence" value="ECO:0007669"/>
    <property type="project" value="InterPro"/>
</dbReference>
<dbReference type="InterPro" id="IPR036388">
    <property type="entry name" value="WH-like_DNA-bd_sf"/>
</dbReference>
<protein>
    <submittedName>
        <fullName evidence="6">LysR family transcriptional regulator</fullName>
    </submittedName>
</protein>
<dbReference type="InterPro" id="IPR058163">
    <property type="entry name" value="LysR-type_TF_proteobact-type"/>
</dbReference>
<dbReference type="PANTHER" id="PTHR30537">
    <property type="entry name" value="HTH-TYPE TRANSCRIPTIONAL REGULATOR"/>
    <property type="match status" value="1"/>
</dbReference>
<comment type="similarity">
    <text evidence="1">Belongs to the LysR transcriptional regulatory family.</text>
</comment>
<dbReference type="Pfam" id="PF00126">
    <property type="entry name" value="HTH_1"/>
    <property type="match status" value="1"/>
</dbReference>
<dbReference type="AlphaFoldDB" id="A0A4V3V0W7"/>
<reference evidence="6 7" key="1">
    <citation type="submission" date="2019-04" db="EMBL/GenBank/DDBJ databases">
        <title>Draft genome sequence of Gemmobacter aestuarii sp. nov.</title>
        <authorList>
            <person name="Hameed A."/>
            <person name="Lin S.-Y."/>
            <person name="Shahina M."/>
            <person name="Lai W.-A."/>
            <person name="Young C.-C."/>
        </authorList>
    </citation>
    <scope>NUCLEOTIDE SEQUENCE [LARGE SCALE GENOMIC DNA]</scope>
    <source>
        <strain evidence="6 7">CC-PW-75</strain>
    </source>
</reference>
<comment type="caution">
    <text evidence="6">The sequence shown here is derived from an EMBL/GenBank/DDBJ whole genome shotgun (WGS) entry which is preliminary data.</text>
</comment>
<keyword evidence="2" id="KW-0805">Transcription regulation</keyword>
<dbReference type="Pfam" id="PF03466">
    <property type="entry name" value="LysR_substrate"/>
    <property type="match status" value="1"/>
</dbReference>
<dbReference type="InterPro" id="IPR036390">
    <property type="entry name" value="WH_DNA-bd_sf"/>
</dbReference>
<dbReference type="InterPro" id="IPR005119">
    <property type="entry name" value="LysR_subst-bd"/>
</dbReference>
<evidence type="ECO:0000259" key="5">
    <source>
        <dbReference type="PROSITE" id="PS50931"/>
    </source>
</evidence>
<dbReference type="Gene3D" id="1.10.10.10">
    <property type="entry name" value="Winged helix-like DNA-binding domain superfamily/Winged helix DNA-binding domain"/>
    <property type="match status" value="1"/>
</dbReference>
<keyword evidence="3" id="KW-0238">DNA-binding</keyword>
<keyword evidence="7" id="KW-1185">Reference proteome</keyword>
<dbReference type="PANTHER" id="PTHR30537:SF74">
    <property type="entry name" value="HTH-TYPE TRANSCRIPTIONAL REGULATOR TRPI"/>
    <property type="match status" value="1"/>
</dbReference>